<comment type="caution">
    <text evidence="1">The sequence shown here is derived from an EMBL/GenBank/DDBJ whole genome shotgun (WGS) entry which is preliminary data.</text>
</comment>
<sequence>MELNKSFLLILLFFCQLLFAQNKGVENSNYNIQTGLLGVWVNRETKLSNQLALRTEVGLDLGYRGGDFVGKTIFALTPKLSIEPRWYYNILKREGNKKYTKNNSSNFLTIGFNYYPDWFVIANRDNVSVPNQMTIIPKWGIRRAIAKSNFNYELGIGLGKKYYFDVEEWETAADLHIRVGYTF</sequence>
<accession>A0ABR7JHZ5</accession>
<evidence type="ECO:0000313" key="2">
    <source>
        <dbReference type="Proteomes" id="UP000621670"/>
    </source>
</evidence>
<gene>
    <name evidence="1" type="ORF">H8R26_10065</name>
</gene>
<dbReference type="RefSeq" id="WP_166135938.1">
    <property type="nucleotide sequence ID" value="NZ_JAAOBY010000004.1"/>
</dbReference>
<keyword evidence="2" id="KW-1185">Reference proteome</keyword>
<dbReference type="Proteomes" id="UP000621670">
    <property type="component" value="Unassembled WGS sequence"/>
</dbReference>
<proteinExistence type="predicted"/>
<protein>
    <recommendedName>
        <fullName evidence="3">DUF3575 domain-containing protein</fullName>
    </recommendedName>
</protein>
<organism evidence="1 2">
    <name type="scientific">Flavobacterium turcicum</name>
    <dbReference type="NCBI Taxonomy" id="2764718"/>
    <lineage>
        <taxon>Bacteria</taxon>
        <taxon>Pseudomonadati</taxon>
        <taxon>Bacteroidota</taxon>
        <taxon>Flavobacteriia</taxon>
        <taxon>Flavobacteriales</taxon>
        <taxon>Flavobacteriaceae</taxon>
        <taxon>Flavobacterium</taxon>
    </lineage>
</organism>
<evidence type="ECO:0008006" key="3">
    <source>
        <dbReference type="Google" id="ProtNLM"/>
    </source>
</evidence>
<reference evidence="1 2" key="1">
    <citation type="submission" date="2020-08" db="EMBL/GenBank/DDBJ databases">
        <title>Description of novel Flavobacterium F-400 isolate.</title>
        <authorList>
            <person name="Saticioglu I."/>
            <person name="Duman M."/>
            <person name="Altun S."/>
        </authorList>
    </citation>
    <scope>NUCLEOTIDE SEQUENCE [LARGE SCALE GENOMIC DNA]</scope>
    <source>
        <strain evidence="1 2">F-400</strain>
    </source>
</reference>
<name>A0ABR7JHZ5_9FLAO</name>
<evidence type="ECO:0000313" key="1">
    <source>
        <dbReference type="EMBL" id="MBC5863769.1"/>
    </source>
</evidence>
<dbReference type="EMBL" id="JACRUM010000005">
    <property type="protein sequence ID" value="MBC5863769.1"/>
    <property type="molecule type" value="Genomic_DNA"/>
</dbReference>